<dbReference type="Proteomes" id="UP000245207">
    <property type="component" value="Unassembled WGS sequence"/>
</dbReference>
<reference evidence="1 2" key="1">
    <citation type="journal article" date="2018" name="Mol. Plant">
        <title>The genome of Artemisia annua provides insight into the evolution of Asteraceae family and artemisinin biosynthesis.</title>
        <authorList>
            <person name="Shen Q."/>
            <person name="Zhang L."/>
            <person name="Liao Z."/>
            <person name="Wang S."/>
            <person name="Yan T."/>
            <person name="Shi P."/>
            <person name="Liu M."/>
            <person name="Fu X."/>
            <person name="Pan Q."/>
            <person name="Wang Y."/>
            <person name="Lv Z."/>
            <person name="Lu X."/>
            <person name="Zhang F."/>
            <person name="Jiang W."/>
            <person name="Ma Y."/>
            <person name="Chen M."/>
            <person name="Hao X."/>
            <person name="Li L."/>
            <person name="Tang Y."/>
            <person name="Lv G."/>
            <person name="Zhou Y."/>
            <person name="Sun X."/>
            <person name="Brodelius P.E."/>
            <person name="Rose J.K.C."/>
            <person name="Tang K."/>
        </authorList>
    </citation>
    <scope>NUCLEOTIDE SEQUENCE [LARGE SCALE GENOMIC DNA]</scope>
    <source>
        <strain evidence="2">cv. Huhao1</strain>
        <tissue evidence="1">Leaf</tissue>
    </source>
</reference>
<sequence length="71" mass="8131">MWSTLGSAAPTVFMDELSEKKYKETRLNTMLVNQIINRANENQEDPLVFIARFCKEFMIDTTTNLSVIASN</sequence>
<gene>
    <name evidence="1" type="ORF">CTI12_AA163500</name>
</gene>
<evidence type="ECO:0000313" key="2">
    <source>
        <dbReference type="Proteomes" id="UP000245207"/>
    </source>
</evidence>
<dbReference type="EMBL" id="PKPP01001296">
    <property type="protein sequence ID" value="PWA83854.1"/>
    <property type="molecule type" value="Genomic_DNA"/>
</dbReference>
<organism evidence="1 2">
    <name type="scientific">Artemisia annua</name>
    <name type="common">Sweet wormwood</name>
    <dbReference type="NCBI Taxonomy" id="35608"/>
    <lineage>
        <taxon>Eukaryota</taxon>
        <taxon>Viridiplantae</taxon>
        <taxon>Streptophyta</taxon>
        <taxon>Embryophyta</taxon>
        <taxon>Tracheophyta</taxon>
        <taxon>Spermatophyta</taxon>
        <taxon>Magnoliopsida</taxon>
        <taxon>eudicotyledons</taxon>
        <taxon>Gunneridae</taxon>
        <taxon>Pentapetalae</taxon>
        <taxon>asterids</taxon>
        <taxon>campanulids</taxon>
        <taxon>Asterales</taxon>
        <taxon>Asteraceae</taxon>
        <taxon>Asteroideae</taxon>
        <taxon>Anthemideae</taxon>
        <taxon>Artemisiinae</taxon>
        <taxon>Artemisia</taxon>
    </lineage>
</organism>
<evidence type="ECO:0000313" key="1">
    <source>
        <dbReference type="EMBL" id="PWA83854.1"/>
    </source>
</evidence>
<protein>
    <submittedName>
        <fullName evidence="1">Uncharacterized protein</fullName>
    </submittedName>
</protein>
<proteinExistence type="predicted"/>
<name>A0A2U1PDM0_ARTAN</name>
<dbReference type="AlphaFoldDB" id="A0A2U1PDM0"/>
<accession>A0A2U1PDM0</accession>
<comment type="caution">
    <text evidence="1">The sequence shown here is derived from an EMBL/GenBank/DDBJ whole genome shotgun (WGS) entry which is preliminary data.</text>
</comment>
<keyword evidence="2" id="KW-1185">Reference proteome</keyword>